<evidence type="ECO:0000256" key="8">
    <source>
        <dbReference type="ARBA" id="ARBA00022679"/>
    </source>
</evidence>
<reference evidence="21" key="3">
    <citation type="submission" date="2015-04" db="UniProtKB">
        <authorList>
            <consortium name="EnsemblPlants"/>
        </authorList>
    </citation>
    <scope>IDENTIFICATION</scope>
    <source>
        <strain evidence="21">cv. Jemalong A17</strain>
    </source>
</reference>
<dbReference type="FunFam" id="3.40.47.10:FF:000027">
    <property type="entry name" value="3-oxoacyl-[acyl-carrier-protein] synthase 2"/>
    <property type="match status" value="1"/>
</dbReference>
<name>A0A072U5Z3_MEDTR</name>
<dbReference type="Proteomes" id="UP000002051">
    <property type="component" value="Chromosome 8"/>
</dbReference>
<keyword evidence="8 18" id="KW-0808">Transferase</keyword>
<dbReference type="STRING" id="3880.A0A072U5Z3"/>
<evidence type="ECO:0000256" key="18">
    <source>
        <dbReference type="RuleBase" id="RU003694"/>
    </source>
</evidence>
<keyword evidence="13" id="KW-0012">Acyltransferase</keyword>
<dbReference type="InterPro" id="IPR018201">
    <property type="entry name" value="Ketoacyl_synth_AS"/>
</dbReference>
<dbReference type="OrthoDB" id="5334845at2759"/>
<dbReference type="SMART" id="SM00825">
    <property type="entry name" value="PKS_KS"/>
    <property type="match status" value="1"/>
</dbReference>
<dbReference type="Pfam" id="PF02801">
    <property type="entry name" value="Ketoacyl-synt_C"/>
    <property type="match status" value="1"/>
</dbReference>
<dbReference type="InterPro" id="IPR000794">
    <property type="entry name" value="Beta-ketoacyl_synthase"/>
</dbReference>
<dbReference type="SUPFAM" id="SSF53901">
    <property type="entry name" value="Thiolase-like"/>
    <property type="match status" value="2"/>
</dbReference>
<dbReference type="NCBIfam" id="TIGR03150">
    <property type="entry name" value="fabF"/>
    <property type="match status" value="1"/>
</dbReference>
<evidence type="ECO:0000256" key="16">
    <source>
        <dbReference type="ARBA" id="ARBA00058711"/>
    </source>
</evidence>
<dbReference type="PROSITE" id="PS52004">
    <property type="entry name" value="KS3_2"/>
    <property type="match status" value="1"/>
</dbReference>
<keyword evidence="6" id="KW-0150">Chloroplast</keyword>
<evidence type="ECO:0000256" key="17">
    <source>
        <dbReference type="ARBA" id="ARBA00074204"/>
    </source>
</evidence>
<dbReference type="InterPro" id="IPR014031">
    <property type="entry name" value="Ketoacyl_synth_C"/>
</dbReference>
<feature type="domain" description="Ketosynthase family 3 (KS3)" evidence="19">
    <location>
        <begin position="69"/>
        <end position="479"/>
    </location>
</feature>
<dbReference type="GO" id="GO:0009507">
    <property type="term" value="C:chloroplast"/>
    <property type="evidence" value="ECO:0007669"/>
    <property type="project" value="UniProtKB-SubCell"/>
</dbReference>
<dbReference type="InterPro" id="IPR020841">
    <property type="entry name" value="PKS_Beta-ketoAc_synthase_dom"/>
</dbReference>
<dbReference type="GO" id="GO:0006633">
    <property type="term" value="P:fatty acid biosynthetic process"/>
    <property type="evidence" value="ECO:0000318"/>
    <property type="project" value="GO_Central"/>
</dbReference>
<evidence type="ECO:0000256" key="12">
    <source>
        <dbReference type="ARBA" id="ARBA00023160"/>
    </source>
</evidence>
<evidence type="ECO:0000256" key="6">
    <source>
        <dbReference type="ARBA" id="ARBA00022528"/>
    </source>
</evidence>
<evidence type="ECO:0000256" key="9">
    <source>
        <dbReference type="ARBA" id="ARBA00022832"/>
    </source>
</evidence>
<evidence type="ECO:0000256" key="1">
    <source>
        <dbReference type="ARBA" id="ARBA00004229"/>
    </source>
</evidence>
<evidence type="ECO:0000256" key="4">
    <source>
        <dbReference type="ARBA" id="ARBA00013191"/>
    </source>
</evidence>
<reference evidence="20 22" key="2">
    <citation type="journal article" date="2014" name="BMC Genomics">
        <title>An improved genome release (version Mt4.0) for the model legume Medicago truncatula.</title>
        <authorList>
            <person name="Tang H."/>
            <person name="Krishnakumar V."/>
            <person name="Bidwell S."/>
            <person name="Rosen B."/>
            <person name="Chan A."/>
            <person name="Zhou S."/>
            <person name="Gentzbittel L."/>
            <person name="Childs K.L."/>
            <person name="Yandell M."/>
            <person name="Gundlach H."/>
            <person name="Mayer K.F."/>
            <person name="Schwartz D.C."/>
            <person name="Town C.D."/>
        </authorList>
    </citation>
    <scope>GENOME REANNOTATION</scope>
    <source>
        <strain evidence="20">A17</strain>
        <strain evidence="21 22">cv. Jemalong A17</strain>
    </source>
</reference>
<comment type="catalytic activity">
    <reaction evidence="15">
        <text>a fatty acyl-[ACP] + malonyl-[ACP] + H(+) = a 3-oxoacyl-[ACP] + holo-[ACP] + CO2</text>
        <dbReference type="Rhea" id="RHEA:22836"/>
        <dbReference type="Rhea" id="RHEA-COMP:9623"/>
        <dbReference type="Rhea" id="RHEA-COMP:9685"/>
        <dbReference type="Rhea" id="RHEA-COMP:9916"/>
        <dbReference type="Rhea" id="RHEA-COMP:14125"/>
        <dbReference type="ChEBI" id="CHEBI:15378"/>
        <dbReference type="ChEBI" id="CHEBI:16526"/>
        <dbReference type="ChEBI" id="CHEBI:64479"/>
        <dbReference type="ChEBI" id="CHEBI:78449"/>
        <dbReference type="ChEBI" id="CHEBI:78776"/>
        <dbReference type="ChEBI" id="CHEBI:138651"/>
        <dbReference type="EC" id="2.3.1.41"/>
    </reaction>
</comment>
<keyword evidence="7" id="KW-0934">Plastid</keyword>
<reference evidence="20 22" key="1">
    <citation type="journal article" date="2011" name="Nature">
        <title>The Medicago genome provides insight into the evolution of rhizobial symbioses.</title>
        <authorList>
            <person name="Young N.D."/>
            <person name="Debelle F."/>
            <person name="Oldroyd G.E."/>
            <person name="Geurts R."/>
            <person name="Cannon S.B."/>
            <person name="Udvardi M.K."/>
            <person name="Benedito V.A."/>
            <person name="Mayer K.F."/>
            <person name="Gouzy J."/>
            <person name="Schoof H."/>
            <person name="Van de Peer Y."/>
            <person name="Proost S."/>
            <person name="Cook D.R."/>
            <person name="Meyers B.C."/>
            <person name="Spannagl M."/>
            <person name="Cheung F."/>
            <person name="De Mita S."/>
            <person name="Krishnakumar V."/>
            <person name="Gundlach H."/>
            <person name="Zhou S."/>
            <person name="Mudge J."/>
            <person name="Bharti A.K."/>
            <person name="Murray J.D."/>
            <person name="Naoumkina M.A."/>
            <person name="Rosen B."/>
            <person name="Silverstein K.A."/>
            <person name="Tang H."/>
            <person name="Rombauts S."/>
            <person name="Zhao P.X."/>
            <person name="Zhou P."/>
            <person name="Barbe V."/>
            <person name="Bardou P."/>
            <person name="Bechner M."/>
            <person name="Bellec A."/>
            <person name="Berger A."/>
            <person name="Berges H."/>
            <person name="Bidwell S."/>
            <person name="Bisseling T."/>
            <person name="Choisne N."/>
            <person name="Couloux A."/>
            <person name="Denny R."/>
            <person name="Deshpande S."/>
            <person name="Dai X."/>
            <person name="Doyle J.J."/>
            <person name="Dudez A.M."/>
            <person name="Farmer A.D."/>
            <person name="Fouteau S."/>
            <person name="Franken C."/>
            <person name="Gibelin C."/>
            <person name="Gish J."/>
            <person name="Goldstein S."/>
            <person name="Gonzalez A.J."/>
            <person name="Green P.J."/>
            <person name="Hallab A."/>
            <person name="Hartog M."/>
            <person name="Hua A."/>
            <person name="Humphray S.J."/>
            <person name="Jeong D.H."/>
            <person name="Jing Y."/>
            <person name="Jocker A."/>
            <person name="Kenton S.M."/>
            <person name="Kim D.J."/>
            <person name="Klee K."/>
            <person name="Lai H."/>
            <person name="Lang C."/>
            <person name="Lin S."/>
            <person name="Macmil S.L."/>
            <person name="Magdelenat G."/>
            <person name="Matthews L."/>
            <person name="McCorrison J."/>
            <person name="Monaghan E.L."/>
            <person name="Mun J.H."/>
            <person name="Najar F.Z."/>
            <person name="Nicholson C."/>
            <person name="Noirot C."/>
            <person name="O'Bleness M."/>
            <person name="Paule C.R."/>
            <person name="Poulain J."/>
            <person name="Prion F."/>
            <person name="Qin B."/>
            <person name="Qu C."/>
            <person name="Retzel E.F."/>
            <person name="Riddle C."/>
            <person name="Sallet E."/>
            <person name="Samain S."/>
            <person name="Samson N."/>
            <person name="Sanders I."/>
            <person name="Saurat O."/>
            <person name="Scarpelli C."/>
            <person name="Schiex T."/>
            <person name="Segurens B."/>
            <person name="Severin A.J."/>
            <person name="Sherrier D.J."/>
            <person name="Shi R."/>
            <person name="Sims S."/>
            <person name="Singer S.R."/>
            <person name="Sinharoy S."/>
            <person name="Sterck L."/>
            <person name="Viollet A."/>
            <person name="Wang B.B."/>
            <person name="Wang K."/>
            <person name="Wang M."/>
            <person name="Wang X."/>
            <person name="Warfsmann J."/>
            <person name="Weissenbach J."/>
            <person name="White D.D."/>
            <person name="White J.D."/>
            <person name="Wiley G.B."/>
            <person name="Wincker P."/>
            <person name="Xing Y."/>
            <person name="Yang L."/>
            <person name="Yao Z."/>
            <person name="Ying F."/>
            <person name="Zhai J."/>
            <person name="Zhou L."/>
            <person name="Zuber A."/>
            <person name="Denarie J."/>
            <person name="Dixon R.A."/>
            <person name="May G.D."/>
            <person name="Schwartz D.C."/>
            <person name="Rogers J."/>
            <person name="Quetier F."/>
            <person name="Town C.D."/>
            <person name="Roe B.A."/>
        </authorList>
    </citation>
    <scope>NUCLEOTIDE SEQUENCE [LARGE SCALE GENOMIC DNA]</scope>
    <source>
        <strain evidence="20">A17</strain>
        <strain evidence="21 22">cv. Jemalong A17</strain>
    </source>
</reference>
<evidence type="ECO:0000313" key="20">
    <source>
        <dbReference type="EMBL" id="KEH21260.1"/>
    </source>
</evidence>
<dbReference type="GO" id="GO:0005739">
    <property type="term" value="C:mitochondrion"/>
    <property type="evidence" value="ECO:0000318"/>
    <property type="project" value="GO_Central"/>
</dbReference>
<protein>
    <recommendedName>
        <fullName evidence="17">3-oxoacyl-[acyl-carrier-protein] synthase I, chloroplastic</fullName>
        <ecNumber evidence="4">2.3.1.41</ecNumber>
    </recommendedName>
    <alternativeName>
        <fullName evidence="14">Beta-ketoacyl-ACP synthase I</fullName>
    </alternativeName>
</protein>
<evidence type="ECO:0000259" key="19">
    <source>
        <dbReference type="PROSITE" id="PS52004"/>
    </source>
</evidence>
<evidence type="ECO:0000313" key="21">
    <source>
        <dbReference type="EnsemblPlants" id="KEH21260"/>
    </source>
</evidence>
<dbReference type="EnsemblPlants" id="KEH21260">
    <property type="protein sequence ID" value="KEH21260"/>
    <property type="gene ID" value="MTR_8g099695"/>
</dbReference>
<dbReference type="InterPro" id="IPR016039">
    <property type="entry name" value="Thiolase-like"/>
</dbReference>
<keyword evidence="5" id="KW-0444">Lipid biosynthesis</keyword>
<dbReference type="Gene3D" id="3.40.47.10">
    <property type="match status" value="1"/>
</dbReference>
<evidence type="ECO:0000256" key="15">
    <source>
        <dbReference type="ARBA" id="ARBA00049541"/>
    </source>
</evidence>
<keyword evidence="12" id="KW-0275">Fatty acid biosynthesis</keyword>
<dbReference type="EMBL" id="CM001224">
    <property type="protein sequence ID" value="KEH21260.1"/>
    <property type="molecule type" value="Genomic_DNA"/>
</dbReference>
<keyword evidence="11" id="KW-0443">Lipid metabolism</keyword>
<evidence type="ECO:0000256" key="10">
    <source>
        <dbReference type="ARBA" id="ARBA00022946"/>
    </source>
</evidence>
<dbReference type="NCBIfam" id="NF005589">
    <property type="entry name" value="PRK07314.1"/>
    <property type="match status" value="1"/>
</dbReference>
<dbReference type="PROSITE" id="PS00606">
    <property type="entry name" value="KS3_1"/>
    <property type="match status" value="1"/>
</dbReference>
<evidence type="ECO:0000256" key="13">
    <source>
        <dbReference type="ARBA" id="ARBA00023315"/>
    </source>
</evidence>
<dbReference type="InterPro" id="IPR014030">
    <property type="entry name" value="Ketoacyl_synth_N"/>
</dbReference>
<proteinExistence type="inferred from homology"/>
<comment type="subcellular location">
    <subcellularLocation>
        <location evidence="1">Plastid</location>
        <location evidence="1">Chloroplast</location>
    </subcellularLocation>
</comment>
<evidence type="ECO:0000256" key="5">
    <source>
        <dbReference type="ARBA" id="ARBA00022516"/>
    </source>
</evidence>
<evidence type="ECO:0000256" key="14">
    <source>
        <dbReference type="ARBA" id="ARBA00042143"/>
    </source>
</evidence>
<dbReference type="Pfam" id="PF00109">
    <property type="entry name" value="ketoacyl-synt"/>
    <property type="match status" value="1"/>
</dbReference>
<comment type="similarity">
    <text evidence="2 18">Belongs to the thiolase-like superfamily. Beta-ketoacyl-ACP synthases family.</text>
</comment>
<evidence type="ECO:0000256" key="7">
    <source>
        <dbReference type="ARBA" id="ARBA00022640"/>
    </source>
</evidence>
<keyword evidence="9" id="KW-0276">Fatty acid metabolism</keyword>
<keyword evidence="10" id="KW-0809">Transit peptide</keyword>
<comment type="function">
    <text evidence="16">Catalyzes the condensation reaction of fatty acid synthesis by the addition to an acyl acceptor of two carbons from malonyl-ACP. Specific for elongation from C-10 to unsaturated C-16 and C-18 fatty acids.</text>
</comment>
<evidence type="ECO:0000313" key="22">
    <source>
        <dbReference type="Proteomes" id="UP000002051"/>
    </source>
</evidence>
<keyword evidence="22" id="KW-1185">Reference proteome</keyword>
<comment type="subunit">
    <text evidence="3">Homodimer.</text>
</comment>
<dbReference type="KEGG" id="mtr:25502219"/>
<dbReference type="EC" id="2.3.1.41" evidence="4"/>
<gene>
    <name evidence="21" type="primary">25502219</name>
    <name evidence="20" type="ordered locus">MTR_8g099695</name>
</gene>
<dbReference type="PANTHER" id="PTHR11712:SF330">
    <property type="entry name" value="BETA-KETOACYL-[ACYL-CARRIER-PROTEIN] SYNTHASE I"/>
    <property type="match status" value="1"/>
</dbReference>
<evidence type="ECO:0000256" key="2">
    <source>
        <dbReference type="ARBA" id="ARBA00008467"/>
    </source>
</evidence>
<dbReference type="PANTHER" id="PTHR11712">
    <property type="entry name" value="POLYKETIDE SYNTHASE-RELATED"/>
    <property type="match status" value="1"/>
</dbReference>
<organism evidence="20 22">
    <name type="scientific">Medicago truncatula</name>
    <name type="common">Barrel medic</name>
    <name type="synonym">Medicago tribuloides</name>
    <dbReference type="NCBI Taxonomy" id="3880"/>
    <lineage>
        <taxon>Eukaryota</taxon>
        <taxon>Viridiplantae</taxon>
        <taxon>Streptophyta</taxon>
        <taxon>Embryophyta</taxon>
        <taxon>Tracheophyta</taxon>
        <taxon>Spermatophyta</taxon>
        <taxon>Magnoliopsida</taxon>
        <taxon>eudicotyledons</taxon>
        <taxon>Gunneridae</taxon>
        <taxon>Pentapetalae</taxon>
        <taxon>rosids</taxon>
        <taxon>fabids</taxon>
        <taxon>Fabales</taxon>
        <taxon>Fabaceae</taxon>
        <taxon>Papilionoideae</taxon>
        <taxon>50 kb inversion clade</taxon>
        <taxon>NPAAA clade</taxon>
        <taxon>Hologalegina</taxon>
        <taxon>IRL clade</taxon>
        <taxon>Trifolieae</taxon>
        <taxon>Medicago</taxon>
    </lineage>
</organism>
<sequence>MACIGMFSTCPFEVSLVQYEGLRMTQKMQMFSAACMPKRNILASAKKCKTIKAMASPTVTAPKREKDPKKRVVITGMGLVSVFGSDIDTFYTKLLEGESGISLIDKFDASSFPVRFGGQIRDFSSKGYIDGKTDRCLDDCMKYCLVAGKRALEDANLGYETLNNMDKTRIGVLVGSGMGGVSTFNNAVDALTRKGHRKISPFFIPYTIPNSSSALLAIETGLMGPNYSISTACATANYCFCAASHHIRSGEVDIMVVGGTEASLIPSGVGAFIACRALSQRNEEPKKASRPWDKHRDGFVLGEGSGVLIMESLESATKRGARIIAEYLGGAITCDAHHMTDPRSDGLGVSSCINKGLEDAGVSPEEVNYVNAHATSTLAGDLAEVNAIKQVFKDTSELKMNGTKSMIGHCIGAAGALEAITTIKAITTGWLHPTINQDNLEEDVTIDTVPNFKKKHEVNVVISNSFGFGGHNSVVVFAPFTP</sequence>
<accession>A0A072U5Z3</accession>
<evidence type="ECO:0000256" key="11">
    <source>
        <dbReference type="ARBA" id="ARBA00023098"/>
    </source>
</evidence>
<dbReference type="GO" id="GO:0004315">
    <property type="term" value="F:3-oxoacyl-[acyl-carrier-protein] synthase activity"/>
    <property type="evidence" value="ECO:0000318"/>
    <property type="project" value="GO_Central"/>
</dbReference>
<dbReference type="HOGENOM" id="CLU_000022_69_2_1"/>
<evidence type="ECO:0000256" key="3">
    <source>
        <dbReference type="ARBA" id="ARBA00011738"/>
    </source>
</evidence>
<dbReference type="InterPro" id="IPR017568">
    <property type="entry name" value="3-oxoacyl-ACP_synth-2"/>
</dbReference>
<dbReference type="CDD" id="cd00834">
    <property type="entry name" value="KAS_I_II"/>
    <property type="match status" value="1"/>
</dbReference>
<dbReference type="AlphaFoldDB" id="A0A072U5Z3"/>